<dbReference type="InterPro" id="IPR036280">
    <property type="entry name" value="Multihaem_cyt_sf"/>
</dbReference>
<evidence type="ECO:0000313" key="5">
    <source>
        <dbReference type="Proteomes" id="UP000316726"/>
    </source>
</evidence>
<dbReference type="InterPro" id="IPR005735">
    <property type="entry name" value="Znf_LSD1"/>
</dbReference>
<keyword evidence="5" id="KW-1185">Reference proteome</keyword>
<comment type="subcellular location">
    <subcellularLocation>
        <location evidence="1">Nucleus</location>
    </subcellularLocation>
</comment>
<dbReference type="AlphaFoldDB" id="A0A5B8MXA8"/>
<evidence type="ECO:0000256" key="1">
    <source>
        <dbReference type="ARBA" id="ARBA00004123"/>
    </source>
</evidence>
<feature type="domain" description="Zinc finger LSD1-type" evidence="3">
    <location>
        <begin position="17"/>
        <end position="41"/>
    </location>
</feature>
<dbReference type="STRING" id="1764295.A0A5B8MXA8"/>
<dbReference type="Pfam" id="PF06943">
    <property type="entry name" value="zf-LSD1"/>
    <property type="match status" value="3"/>
</dbReference>
<protein>
    <recommendedName>
        <fullName evidence="3">Zinc finger LSD1-type domain-containing protein</fullName>
    </recommendedName>
</protein>
<evidence type="ECO:0000313" key="4">
    <source>
        <dbReference type="EMBL" id="QDZ24100.1"/>
    </source>
</evidence>
<evidence type="ECO:0000259" key="3">
    <source>
        <dbReference type="Pfam" id="PF06943"/>
    </source>
</evidence>
<dbReference type="PANTHER" id="PTHR31747:SF3">
    <property type="entry name" value="PROTEIN LSD1"/>
    <property type="match status" value="1"/>
</dbReference>
<dbReference type="OrthoDB" id="509329at2759"/>
<dbReference type="EMBL" id="CP031045">
    <property type="protein sequence ID" value="QDZ24100.1"/>
    <property type="molecule type" value="Genomic_DNA"/>
</dbReference>
<dbReference type="PANTHER" id="PTHR31747">
    <property type="entry name" value="PROTEIN LSD1"/>
    <property type="match status" value="1"/>
</dbReference>
<dbReference type="NCBIfam" id="TIGR01053">
    <property type="entry name" value="LSD1"/>
    <property type="match status" value="3"/>
</dbReference>
<reference evidence="4 5" key="1">
    <citation type="submission" date="2018-07" db="EMBL/GenBank/DDBJ databases">
        <title>The complete nuclear genome of the prasinophyte Chloropicon primus (CCMP1205).</title>
        <authorList>
            <person name="Pombert J.-F."/>
            <person name="Otis C."/>
            <person name="Turmel M."/>
            <person name="Lemieux C."/>
        </authorList>
    </citation>
    <scope>NUCLEOTIDE SEQUENCE [LARGE SCALE GENOMIC DNA]</scope>
    <source>
        <strain evidence="4 5">CCMP1205</strain>
    </source>
</reference>
<feature type="domain" description="Zinc finger LSD1-type" evidence="3">
    <location>
        <begin position="52"/>
        <end position="74"/>
    </location>
</feature>
<sequence>MAMSSARRPPNTSTVPCSGCHTLLSYATGAQSVRCVLCSTVTDVRPVSHLICGGCRTVLAYPSGAASVRCAVCDSLNTTIRRDVTAVVRCVGCNTDLNYPSGASSVRCSLCHHINQVRGGSRIAQSQGPGPLLAGLQQQQQQQEGLESFGRKSSTLYVIQNPCKDGEECFNMAIGLKIAA</sequence>
<feature type="domain" description="Zinc finger LSD1-type" evidence="3">
    <location>
        <begin position="90"/>
        <end position="114"/>
    </location>
</feature>
<name>A0A5B8MXA8_9CHLO</name>
<keyword evidence="2" id="KW-0539">Nucleus</keyword>
<dbReference type="InterPro" id="IPR040319">
    <property type="entry name" value="LSD1-like"/>
</dbReference>
<organism evidence="4 5">
    <name type="scientific">Chloropicon primus</name>
    <dbReference type="NCBI Taxonomy" id="1764295"/>
    <lineage>
        <taxon>Eukaryota</taxon>
        <taxon>Viridiplantae</taxon>
        <taxon>Chlorophyta</taxon>
        <taxon>Chloropicophyceae</taxon>
        <taxon>Chloropicales</taxon>
        <taxon>Chloropicaceae</taxon>
        <taxon>Chloropicon</taxon>
    </lineage>
</organism>
<proteinExistence type="predicted"/>
<gene>
    <name evidence="4" type="ORF">A3770_12p66180</name>
</gene>
<dbReference type="SUPFAM" id="SSF48695">
    <property type="entry name" value="Multiheme cytochromes"/>
    <property type="match status" value="1"/>
</dbReference>
<dbReference type="Proteomes" id="UP000316726">
    <property type="component" value="Chromosome 12"/>
</dbReference>
<evidence type="ECO:0000256" key="2">
    <source>
        <dbReference type="ARBA" id="ARBA00023242"/>
    </source>
</evidence>
<dbReference type="GO" id="GO:0005634">
    <property type="term" value="C:nucleus"/>
    <property type="evidence" value="ECO:0007669"/>
    <property type="project" value="UniProtKB-SubCell"/>
</dbReference>
<accession>A0A5B8MXA8</accession>